<dbReference type="NCBIfam" id="TIGR00255">
    <property type="entry name" value="YicC/YloC family endoribonuclease"/>
    <property type="match status" value="1"/>
</dbReference>
<evidence type="ECO:0000259" key="7">
    <source>
        <dbReference type="Pfam" id="PF08340"/>
    </source>
</evidence>
<comment type="cofactor">
    <cofactor evidence="1">
        <name>a divalent metal cation</name>
        <dbReference type="ChEBI" id="CHEBI:60240"/>
    </cofactor>
</comment>
<gene>
    <name evidence="8" type="ORF">BVER_01157</name>
</gene>
<dbReference type="InterPro" id="IPR005229">
    <property type="entry name" value="YicC/YloC-like"/>
</dbReference>
<keyword evidence="3" id="KW-0255">Endonuclease</keyword>
<dbReference type="GO" id="GO:0004521">
    <property type="term" value="F:RNA endonuclease activity"/>
    <property type="evidence" value="ECO:0007669"/>
    <property type="project" value="InterPro"/>
</dbReference>
<accession>A0A0L0M9A0</accession>
<protein>
    <submittedName>
        <fullName evidence="8">Protein YicC</fullName>
    </submittedName>
</protein>
<dbReference type="EMBL" id="LFJJ01000147">
    <property type="protein sequence ID" value="KND59242.1"/>
    <property type="molecule type" value="Genomic_DNA"/>
</dbReference>
<dbReference type="Pfam" id="PF08340">
    <property type="entry name" value="YicC-like_C"/>
    <property type="match status" value="1"/>
</dbReference>
<evidence type="ECO:0000256" key="5">
    <source>
        <dbReference type="ARBA" id="ARBA00035648"/>
    </source>
</evidence>
<feature type="domain" description="Endoribonuclease YicC-like C-terminal" evidence="7">
    <location>
        <begin position="273"/>
        <end position="394"/>
    </location>
</feature>
<comment type="caution">
    <text evidence="8">The sequence shown here is derived from an EMBL/GenBank/DDBJ whole genome shotgun (WGS) entry which is preliminary data.</text>
</comment>
<evidence type="ECO:0000256" key="2">
    <source>
        <dbReference type="ARBA" id="ARBA00022722"/>
    </source>
</evidence>
<keyword evidence="9" id="KW-1185">Reference proteome</keyword>
<reference evidence="9" key="1">
    <citation type="submission" date="2015-06" db="EMBL/GenBank/DDBJ databases">
        <title>Comparative genomics of Burkholderia leaf nodule symbionts.</title>
        <authorList>
            <person name="Carlier A."/>
            <person name="Eberl L."/>
            <person name="Pinto-Carbo M."/>
        </authorList>
    </citation>
    <scope>NUCLEOTIDE SEQUENCE [LARGE SCALE GENOMIC DNA]</scope>
    <source>
        <strain evidence="9">UZHbot4</strain>
    </source>
</reference>
<evidence type="ECO:0000313" key="8">
    <source>
        <dbReference type="EMBL" id="KND59242.1"/>
    </source>
</evidence>
<dbReference type="PATRIC" id="fig|242163.4.peg.1524"/>
<dbReference type="GO" id="GO:0016787">
    <property type="term" value="F:hydrolase activity"/>
    <property type="evidence" value="ECO:0007669"/>
    <property type="project" value="UniProtKB-KW"/>
</dbReference>
<evidence type="ECO:0000256" key="1">
    <source>
        <dbReference type="ARBA" id="ARBA00001968"/>
    </source>
</evidence>
<evidence type="ECO:0000313" key="9">
    <source>
        <dbReference type="Proteomes" id="UP000036959"/>
    </source>
</evidence>
<dbReference type="AlphaFoldDB" id="A0A0L0M9A0"/>
<organism evidence="8 9">
    <name type="scientific">Candidatus Burkholderia verschuerenii</name>
    <dbReference type="NCBI Taxonomy" id="242163"/>
    <lineage>
        <taxon>Bacteria</taxon>
        <taxon>Pseudomonadati</taxon>
        <taxon>Pseudomonadota</taxon>
        <taxon>Betaproteobacteria</taxon>
        <taxon>Burkholderiales</taxon>
        <taxon>Burkholderiaceae</taxon>
        <taxon>Burkholderia</taxon>
    </lineage>
</organism>
<keyword evidence="4" id="KW-0378">Hydrolase</keyword>
<name>A0A0L0M9A0_9BURK</name>
<dbReference type="PANTHER" id="PTHR30636:SF3">
    <property type="entry name" value="UPF0701 PROTEIN YICC"/>
    <property type="match status" value="1"/>
</dbReference>
<feature type="domain" description="Endoribonuclease YicC-like N-terminal" evidence="6">
    <location>
        <begin position="82"/>
        <end position="245"/>
    </location>
</feature>
<proteinExistence type="inferred from homology"/>
<evidence type="ECO:0000256" key="3">
    <source>
        <dbReference type="ARBA" id="ARBA00022759"/>
    </source>
</evidence>
<keyword evidence="2" id="KW-0540">Nuclease</keyword>
<evidence type="ECO:0000259" key="6">
    <source>
        <dbReference type="Pfam" id="PF03755"/>
    </source>
</evidence>
<dbReference type="Proteomes" id="UP000036959">
    <property type="component" value="Unassembled WGS sequence"/>
</dbReference>
<evidence type="ECO:0000256" key="4">
    <source>
        <dbReference type="ARBA" id="ARBA00022801"/>
    </source>
</evidence>
<dbReference type="InterPro" id="IPR013527">
    <property type="entry name" value="YicC-like_N"/>
</dbReference>
<dbReference type="PANTHER" id="PTHR30636">
    <property type="entry name" value="UPF0701 PROTEIN YICC"/>
    <property type="match status" value="1"/>
</dbReference>
<dbReference type="Pfam" id="PF03755">
    <property type="entry name" value="YicC-like_N"/>
    <property type="match status" value="1"/>
</dbReference>
<sequence length="394" mass="43263">MRVATPEHAPNAEFYRQSPASVARASRIGQGDPGVPVSKNVIMRIPRPAAPRVPIPVHLIRAGRFVEPAFAMKAHIARRTMIYSMTGYASVTREVVAQAAGPNGAPGSSIGVSVELRTVNSRFLDLNFRMPEDVRAIEPQMHEMLMSKLSRGKVDIRINLNRVEQTASAGALNRESLTQLAALERSVLDIFPDAERMRTGEILRWPGVLTESSVSPEALCEAVLACGKQAIADLIDVRAREGAALGNVLINNVTEMEAIVARITPLVPELIAKHQQKIVERLQDALGIATSEGATSTSVPREEIAERIRQEVTMYGIRIDIAEELQRLTAHLNETRHVLQKGGKVGKRLDFMMQELNREANTLGSKAAAKELADASMTLKLLIEQMREQVQNLE</sequence>
<comment type="similarity">
    <text evidence="5">Belongs to the YicC/YloC family.</text>
</comment>
<dbReference type="InterPro" id="IPR013551">
    <property type="entry name" value="YicC-like_C"/>
</dbReference>